<dbReference type="RefSeq" id="WP_246690765.1">
    <property type="nucleotide sequence ID" value="NZ_VIWP01000003.1"/>
</dbReference>
<organism evidence="2 3">
    <name type="scientific">Neorhizobium alkalisoli</name>
    <dbReference type="NCBI Taxonomy" id="528178"/>
    <lineage>
        <taxon>Bacteria</taxon>
        <taxon>Pseudomonadati</taxon>
        <taxon>Pseudomonadota</taxon>
        <taxon>Alphaproteobacteria</taxon>
        <taxon>Hyphomicrobiales</taxon>
        <taxon>Rhizobiaceae</taxon>
        <taxon>Rhizobium/Agrobacterium group</taxon>
        <taxon>Neorhizobium</taxon>
    </lineage>
</organism>
<evidence type="ECO:0000313" key="3">
    <source>
        <dbReference type="Proteomes" id="UP000320653"/>
    </source>
</evidence>
<keyword evidence="3" id="KW-1185">Reference proteome</keyword>
<sequence>MRKKDVVLMATVTSFESLPHPSRSELRQFAELFSPLFSASSEEARRQAVAALSQSEKVPAAVAFFIASQPISIAAPFLISSPSLTNEALIAIARTQGLDHARAISRREHLSPTVIDALVGMRYDTSIRRKQPVSAEVPVETASEADAAPARNSRQPEARQPITAEDSERLAREEQLRRRIKLLAGHKDRDPADRLGLRHVSEMQSVLLVRFARNREASLFCGVLADALSASHWLAERIMLDISGHQLATTLKGLFMDEGDAIFILEKLYNHLAESHDRRSRAEVIWDMLDTDDCGRRLEAWRRADGYTYAQTQTLATQAPSNTVEEPQQIEESDDQLSRPFRTSASIRRSVHGR</sequence>
<name>A0A561QWI4_9HYPH</name>
<dbReference type="Pfam" id="PF10098">
    <property type="entry name" value="DUF2336"/>
    <property type="match status" value="1"/>
</dbReference>
<evidence type="ECO:0000256" key="1">
    <source>
        <dbReference type="SAM" id="MobiDB-lite"/>
    </source>
</evidence>
<proteinExistence type="predicted"/>
<protein>
    <submittedName>
        <fullName evidence="2">Uncharacterized protein (DUF2336 family)</fullName>
    </submittedName>
</protein>
<accession>A0A561QWI4</accession>
<evidence type="ECO:0000313" key="2">
    <source>
        <dbReference type="EMBL" id="TWF54718.1"/>
    </source>
</evidence>
<comment type="caution">
    <text evidence="2">The sequence shown here is derived from an EMBL/GenBank/DDBJ whole genome shotgun (WGS) entry which is preliminary data.</text>
</comment>
<dbReference type="InterPro" id="IPR019285">
    <property type="entry name" value="DUF2336"/>
</dbReference>
<dbReference type="EMBL" id="VIWP01000003">
    <property type="protein sequence ID" value="TWF54718.1"/>
    <property type="molecule type" value="Genomic_DNA"/>
</dbReference>
<reference evidence="2 3" key="1">
    <citation type="submission" date="2019-06" db="EMBL/GenBank/DDBJ databases">
        <title>Sorghum-associated microbial communities from plants grown in Nebraska, USA.</title>
        <authorList>
            <person name="Schachtman D."/>
        </authorList>
    </citation>
    <scope>NUCLEOTIDE SEQUENCE [LARGE SCALE GENOMIC DNA]</scope>
    <source>
        <strain evidence="2 3">1225</strain>
    </source>
</reference>
<feature type="region of interest" description="Disordered" evidence="1">
    <location>
        <begin position="130"/>
        <end position="170"/>
    </location>
</feature>
<dbReference type="Proteomes" id="UP000320653">
    <property type="component" value="Unassembled WGS sequence"/>
</dbReference>
<dbReference type="AlphaFoldDB" id="A0A561QWI4"/>
<feature type="region of interest" description="Disordered" evidence="1">
    <location>
        <begin position="317"/>
        <end position="354"/>
    </location>
</feature>
<gene>
    <name evidence="2" type="ORF">FHW37_103588</name>
</gene>